<gene>
    <name evidence="1" type="ORF">PIB30_089284</name>
</gene>
<dbReference type="Proteomes" id="UP001341840">
    <property type="component" value="Unassembled WGS sequence"/>
</dbReference>
<protein>
    <submittedName>
        <fullName evidence="1">Uncharacterized protein</fullName>
    </submittedName>
</protein>
<proteinExistence type="predicted"/>
<reference evidence="1 2" key="1">
    <citation type="journal article" date="2023" name="Plants (Basel)">
        <title>Bridging the Gap: Combining Genomics and Transcriptomics Approaches to Understand Stylosanthes scabra, an Orphan Legume from the Brazilian Caatinga.</title>
        <authorList>
            <person name="Ferreira-Neto J.R.C."/>
            <person name="da Silva M.D."/>
            <person name="Binneck E."/>
            <person name="de Melo N.F."/>
            <person name="da Silva R.H."/>
            <person name="de Melo A.L.T.M."/>
            <person name="Pandolfi V."/>
            <person name="Bustamante F.O."/>
            <person name="Brasileiro-Vidal A.C."/>
            <person name="Benko-Iseppon A.M."/>
        </authorList>
    </citation>
    <scope>NUCLEOTIDE SEQUENCE [LARGE SCALE GENOMIC DNA]</scope>
    <source>
        <tissue evidence="1">Leaves</tissue>
    </source>
</reference>
<comment type="caution">
    <text evidence="1">The sequence shown here is derived from an EMBL/GenBank/DDBJ whole genome shotgun (WGS) entry which is preliminary data.</text>
</comment>
<evidence type="ECO:0000313" key="1">
    <source>
        <dbReference type="EMBL" id="MED6115313.1"/>
    </source>
</evidence>
<dbReference type="EMBL" id="JASCZI010001662">
    <property type="protein sequence ID" value="MED6115313.1"/>
    <property type="molecule type" value="Genomic_DNA"/>
</dbReference>
<organism evidence="1 2">
    <name type="scientific">Stylosanthes scabra</name>
    <dbReference type="NCBI Taxonomy" id="79078"/>
    <lineage>
        <taxon>Eukaryota</taxon>
        <taxon>Viridiplantae</taxon>
        <taxon>Streptophyta</taxon>
        <taxon>Embryophyta</taxon>
        <taxon>Tracheophyta</taxon>
        <taxon>Spermatophyta</taxon>
        <taxon>Magnoliopsida</taxon>
        <taxon>eudicotyledons</taxon>
        <taxon>Gunneridae</taxon>
        <taxon>Pentapetalae</taxon>
        <taxon>rosids</taxon>
        <taxon>fabids</taxon>
        <taxon>Fabales</taxon>
        <taxon>Fabaceae</taxon>
        <taxon>Papilionoideae</taxon>
        <taxon>50 kb inversion clade</taxon>
        <taxon>dalbergioids sensu lato</taxon>
        <taxon>Dalbergieae</taxon>
        <taxon>Pterocarpus clade</taxon>
        <taxon>Stylosanthes</taxon>
    </lineage>
</organism>
<evidence type="ECO:0000313" key="2">
    <source>
        <dbReference type="Proteomes" id="UP001341840"/>
    </source>
</evidence>
<sequence length="134" mass="14996">MGGTIPTHLPSSTILLTNHAYASILMHMRGTLIKPHFIYLSQPNQPTPRITPPNPRICVELFLLTSNTSVTHNQTTISNLSPRICVLLYAYAWPSFPTSPYTALFPRICVQLYAYAWKHLPAPRLSAHIGHVHA</sequence>
<name>A0ABU6QTW0_9FABA</name>
<accession>A0ABU6QTW0</accession>
<keyword evidence="2" id="KW-1185">Reference proteome</keyword>